<dbReference type="EMBL" id="MSFL01000008">
    <property type="protein sequence ID" value="PWY86099.1"/>
    <property type="molecule type" value="Genomic_DNA"/>
</dbReference>
<feature type="compositionally biased region" description="Basic and acidic residues" evidence="1">
    <location>
        <begin position="145"/>
        <end position="155"/>
    </location>
</feature>
<feature type="compositionally biased region" description="Polar residues" evidence="1">
    <location>
        <begin position="199"/>
        <end position="209"/>
    </location>
</feature>
<dbReference type="VEuPathDB" id="FungiDB:BO70DRAFT_360908"/>
<feature type="compositionally biased region" description="Basic residues" evidence="1">
    <location>
        <begin position="177"/>
        <end position="188"/>
    </location>
</feature>
<feature type="compositionally biased region" description="Low complexity" evidence="1">
    <location>
        <begin position="53"/>
        <end position="68"/>
    </location>
</feature>
<feature type="region of interest" description="Disordered" evidence="1">
    <location>
        <begin position="52"/>
        <end position="79"/>
    </location>
</feature>
<feature type="region of interest" description="Disordered" evidence="1">
    <location>
        <begin position="1"/>
        <end position="33"/>
    </location>
</feature>
<evidence type="ECO:0000313" key="2">
    <source>
        <dbReference type="EMBL" id="PWY86099.1"/>
    </source>
</evidence>
<reference evidence="2 3" key="1">
    <citation type="submission" date="2016-12" db="EMBL/GenBank/DDBJ databases">
        <title>The genomes of Aspergillus section Nigri reveals drivers in fungal speciation.</title>
        <authorList>
            <consortium name="DOE Joint Genome Institute"/>
            <person name="Vesth T.C."/>
            <person name="Nybo J."/>
            <person name="Theobald S."/>
            <person name="Brandl J."/>
            <person name="Frisvad J.C."/>
            <person name="Nielsen K.F."/>
            <person name="Lyhne E.K."/>
            <person name="Kogle M.E."/>
            <person name="Kuo A."/>
            <person name="Riley R."/>
            <person name="Clum A."/>
            <person name="Nolan M."/>
            <person name="Lipzen A."/>
            <person name="Salamov A."/>
            <person name="Henrissat B."/>
            <person name="Wiebenga A."/>
            <person name="De Vries R.P."/>
            <person name="Grigoriev I.V."/>
            <person name="Mortensen U.H."/>
            <person name="Andersen M.R."/>
            <person name="Baker S.E."/>
        </authorList>
    </citation>
    <scope>NUCLEOTIDE SEQUENCE [LARGE SCALE GENOMIC DNA]</scope>
    <source>
        <strain evidence="2 3">CBS 117.55</strain>
    </source>
</reference>
<dbReference type="RefSeq" id="XP_025400651.1">
    <property type="nucleotide sequence ID" value="XM_025542909.1"/>
</dbReference>
<dbReference type="GeneID" id="37065146"/>
<feature type="compositionally biased region" description="Polar residues" evidence="1">
    <location>
        <begin position="130"/>
        <end position="144"/>
    </location>
</feature>
<dbReference type="Proteomes" id="UP000247233">
    <property type="component" value="Unassembled WGS sequence"/>
</dbReference>
<gene>
    <name evidence="2" type="ORF">BO70DRAFT_360908</name>
</gene>
<sequence>MGQCGHGATRGNPGEGSSSQVNPPARKLRRSNAKIYRDENNRVMVMEWPEPLSSSTSTFASDSGSSFGDGHHPIQRVSRHKVTIVEPGESTYSDTATVHSDVAVLDSYHPVQHVNKKKVVIVHPEESIHSQAASEDYCSSNSESRGVRHDRKEVKQTFLFDASSDDDSENLCELNHQSRRVKGKRPGKGKQPVRGEQPENLSMRQWTGASKTPGSSRTRGGSGANPNLRWPFMGGF</sequence>
<protein>
    <submittedName>
        <fullName evidence="2">Uncharacterized protein</fullName>
    </submittedName>
</protein>
<proteinExistence type="predicted"/>
<evidence type="ECO:0000256" key="1">
    <source>
        <dbReference type="SAM" id="MobiDB-lite"/>
    </source>
</evidence>
<accession>A0A317WIH1</accession>
<comment type="caution">
    <text evidence="2">The sequence shown here is derived from an EMBL/GenBank/DDBJ whole genome shotgun (WGS) entry which is preliminary data.</text>
</comment>
<feature type="region of interest" description="Disordered" evidence="1">
    <location>
        <begin position="130"/>
        <end position="236"/>
    </location>
</feature>
<feature type="compositionally biased region" description="Low complexity" evidence="1">
    <location>
        <begin position="210"/>
        <end position="219"/>
    </location>
</feature>
<evidence type="ECO:0000313" key="3">
    <source>
        <dbReference type="Proteomes" id="UP000247233"/>
    </source>
</evidence>
<name>A0A317WIH1_9EURO</name>
<dbReference type="AlphaFoldDB" id="A0A317WIH1"/>
<keyword evidence="3" id="KW-1185">Reference proteome</keyword>
<organism evidence="2 3">
    <name type="scientific">Aspergillus heteromorphus CBS 117.55</name>
    <dbReference type="NCBI Taxonomy" id="1448321"/>
    <lineage>
        <taxon>Eukaryota</taxon>
        <taxon>Fungi</taxon>
        <taxon>Dikarya</taxon>
        <taxon>Ascomycota</taxon>
        <taxon>Pezizomycotina</taxon>
        <taxon>Eurotiomycetes</taxon>
        <taxon>Eurotiomycetidae</taxon>
        <taxon>Eurotiales</taxon>
        <taxon>Aspergillaceae</taxon>
        <taxon>Aspergillus</taxon>
        <taxon>Aspergillus subgen. Circumdati</taxon>
    </lineage>
</organism>